<evidence type="ECO:0000313" key="9">
    <source>
        <dbReference type="Proteomes" id="UP000326939"/>
    </source>
</evidence>
<evidence type="ECO:0000313" key="8">
    <source>
        <dbReference type="EMBL" id="KAB5538091.1"/>
    </source>
</evidence>
<dbReference type="PANTHER" id="PTHR47067:SF6">
    <property type="entry name" value="PROTEIN WVD2-LIKE 7"/>
    <property type="match status" value="1"/>
</dbReference>
<accession>A0A5N5L7N9</accession>
<evidence type="ECO:0000256" key="2">
    <source>
        <dbReference type="ARBA" id="ARBA00005885"/>
    </source>
</evidence>
<feature type="compositionally biased region" description="Polar residues" evidence="6">
    <location>
        <begin position="310"/>
        <end position="342"/>
    </location>
</feature>
<gene>
    <name evidence="8" type="ORF">DKX38_015624</name>
</gene>
<comment type="caution">
    <text evidence="8">The sequence shown here is derived from an EMBL/GenBank/DDBJ whole genome shotgun (WGS) entry which is preliminary data.</text>
</comment>
<keyword evidence="9" id="KW-1185">Reference proteome</keyword>
<dbReference type="GO" id="GO:0005874">
    <property type="term" value="C:microtubule"/>
    <property type="evidence" value="ECO:0007669"/>
    <property type="project" value="UniProtKB-KW"/>
</dbReference>
<evidence type="ECO:0000256" key="1">
    <source>
        <dbReference type="ARBA" id="ARBA00004245"/>
    </source>
</evidence>
<dbReference type="InterPro" id="IPR027329">
    <property type="entry name" value="TPX2_C"/>
</dbReference>
<feature type="region of interest" description="Disordered" evidence="6">
    <location>
        <begin position="284"/>
        <end position="385"/>
    </location>
</feature>
<keyword evidence="4" id="KW-0493">Microtubule</keyword>
<organism evidence="8 9">
    <name type="scientific">Salix brachista</name>
    <dbReference type="NCBI Taxonomy" id="2182728"/>
    <lineage>
        <taxon>Eukaryota</taxon>
        <taxon>Viridiplantae</taxon>
        <taxon>Streptophyta</taxon>
        <taxon>Embryophyta</taxon>
        <taxon>Tracheophyta</taxon>
        <taxon>Spermatophyta</taxon>
        <taxon>Magnoliopsida</taxon>
        <taxon>eudicotyledons</taxon>
        <taxon>Gunneridae</taxon>
        <taxon>Pentapetalae</taxon>
        <taxon>rosids</taxon>
        <taxon>fabids</taxon>
        <taxon>Malpighiales</taxon>
        <taxon>Salicaceae</taxon>
        <taxon>Saliceae</taxon>
        <taxon>Salix</taxon>
    </lineage>
</organism>
<feature type="compositionally biased region" description="Basic and acidic residues" evidence="6">
    <location>
        <begin position="631"/>
        <end position="647"/>
    </location>
</feature>
<feature type="compositionally biased region" description="Basic and acidic residues" evidence="6">
    <location>
        <begin position="343"/>
        <end position="359"/>
    </location>
</feature>
<reference evidence="9" key="1">
    <citation type="journal article" date="2019" name="Gigascience">
        <title>De novo genome assembly of the endangered Acer yangbiense, a plant species with extremely small populations endemic to Yunnan Province, China.</title>
        <authorList>
            <person name="Yang J."/>
            <person name="Wariss H.M."/>
            <person name="Tao L."/>
            <person name="Zhang R."/>
            <person name="Yun Q."/>
            <person name="Hollingsworth P."/>
            <person name="Dao Z."/>
            <person name="Luo G."/>
            <person name="Guo H."/>
            <person name="Ma Y."/>
            <person name="Sun W."/>
        </authorList>
    </citation>
    <scope>NUCLEOTIDE SEQUENCE [LARGE SCALE GENOMIC DNA]</scope>
    <source>
        <strain evidence="9">cv. br00</strain>
    </source>
</reference>
<keyword evidence="3" id="KW-0963">Cytoplasm</keyword>
<feature type="compositionally biased region" description="Acidic residues" evidence="6">
    <location>
        <begin position="101"/>
        <end position="113"/>
    </location>
</feature>
<evidence type="ECO:0000256" key="3">
    <source>
        <dbReference type="ARBA" id="ARBA00022490"/>
    </source>
</evidence>
<feature type="region of interest" description="Disordered" evidence="6">
    <location>
        <begin position="101"/>
        <end position="120"/>
    </location>
</feature>
<evidence type="ECO:0000256" key="5">
    <source>
        <dbReference type="ARBA" id="ARBA00023212"/>
    </source>
</evidence>
<feature type="compositionally biased region" description="Polar residues" evidence="6">
    <location>
        <begin position="606"/>
        <end position="629"/>
    </location>
</feature>
<feature type="compositionally biased region" description="Basic and acidic residues" evidence="6">
    <location>
        <begin position="669"/>
        <end position="701"/>
    </location>
</feature>
<name>A0A5N5L7N9_9ROSI</name>
<dbReference type="InterPro" id="IPR044216">
    <property type="entry name" value="WDL7"/>
</dbReference>
<dbReference type="Pfam" id="PF06886">
    <property type="entry name" value="TPX2"/>
    <property type="match status" value="2"/>
</dbReference>
<protein>
    <recommendedName>
        <fullName evidence="7">TPX2 C-terminal domain-containing protein</fullName>
    </recommendedName>
</protein>
<feature type="compositionally biased region" description="Polar residues" evidence="6">
    <location>
        <begin position="575"/>
        <end position="585"/>
    </location>
</feature>
<feature type="domain" description="TPX2 C-terminal" evidence="7">
    <location>
        <begin position="466"/>
        <end position="504"/>
    </location>
</feature>
<evidence type="ECO:0000259" key="7">
    <source>
        <dbReference type="Pfam" id="PF06886"/>
    </source>
</evidence>
<evidence type="ECO:0000256" key="6">
    <source>
        <dbReference type="SAM" id="MobiDB-lite"/>
    </source>
</evidence>
<feature type="domain" description="TPX2 C-terminal" evidence="7">
    <location>
        <begin position="540"/>
        <end position="576"/>
    </location>
</feature>
<feature type="region of interest" description="Disordered" evidence="6">
    <location>
        <begin position="567"/>
        <end position="712"/>
    </location>
</feature>
<comment type="subcellular location">
    <subcellularLocation>
        <location evidence="1">Cytoplasm</location>
        <location evidence="1">Cytoskeleton</location>
    </subcellularLocation>
</comment>
<dbReference type="PANTHER" id="PTHR47067">
    <property type="entry name" value="TPX2 (TARGETING PROTEIN FOR XKLP2) PROTEIN FAMILY-RELATED"/>
    <property type="match status" value="1"/>
</dbReference>
<proteinExistence type="inferred from homology"/>
<dbReference type="Proteomes" id="UP000326939">
    <property type="component" value="Chromosome 10"/>
</dbReference>
<evidence type="ECO:0000256" key="4">
    <source>
        <dbReference type="ARBA" id="ARBA00022701"/>
    </source>
</evidence>
<feature type="compositionally biased region" description="Polar residues" evidence="6">
    <location>
        <begin position="292"/>
        <end position="302"/>
    </location>
</feature>
<dbReference type="AlphaFoldDB" id="A0A5N5L7N9"/>
<keyword evidence="5" id="KW-0206">Cytoskeleton</keyword>
<dbReference type="EMBL" id="VDCV01000010">
    <property type="protein sequence ID" value="KAB5538091.1"/>
    <property type="molecule type" value="Genomic_DNA"/>
</dbReference>
<sequence>MAGELQEPLSFGSCISFQVDSLHSGSISFGRFESEDLSWERRSSFSHNRYLEEVEKCSKPGSVIQKKAYFEAHFKKKGILRPDSLDGLSGRGCQNCEDDEYGLLGQGEEEDDSNGSCNYSHREDDVLESVDCDEFDGGNQGDQFDHVNDESHRACFDESPEDSEYYGHLEVIECGREDPIVLSSESPPMEAALDDANVLVKGVYGPIVLSSESPPMEAALDDANVLVKVVDGYVKHEESHQIETGLDESHLSNDKQEMEMKDNLNDNAAKIDESSVTIALSPKRGTAKDLDNTSPVHQQNLSPKLRDSVGSKSTNPKMRSPLNGNQFQKIPHNVSKSTAKTQNRGESETPQRANSEKQSSRAATPTRRTLHRAKNEENSESANVRSHPAGRRYFLILANCKSASSMVSALKMSVLLRSERESRVKKFESPPSRSKKVEPISHLRANRDKQVVHSIKPDTMPCAAAFSFKSDERAERRKEFYMKLEEKLHEKEAEMNQIQAKTQNATLYAESSTKPNFNNLLEFSNCAMNHSSMRMKLVMDSREQKEAEIKKLRQRLNFKAMPMPSFYRVAAPPGSNGNKASSSKTRPAKVRHRSTSPGTGAAARSQLLSRTGNDQAVTANESVKTTNHPEPSGRTDHRATNVREARETSPTNNNKHKPEAVTKIGVTGKNERGKGKDANLQRHQVSEHTRASKGLKVEGKAKTRSHGSINEVSRKSIKRIGNGSNTGTGNLAAGVALLN</sequence>
<comment type="similarity">
    <text evidence="2">Belongs to the TPX2 family.</text>
</comment>